<evidence type="ECO:0000256" key="2">
    <source>
        <dbReference type="ARBA" id="ARBA00022517"/>
    </source>
</evidence>
<evidence type="ECO:0000313" key="8">
    <source>
        <dbReference type="EMBL" id="RRG24606.1"/>
    </source>
</evidence>
<protein>
    <recommendedName>
        <fullName evidence="5">Ribosome maturation factor RimM</fullName>
    </recommendedName>
</protein>
<feature type="domain" description="Ribosome maturation factor RimM PRC barrel" evidence="7">
    <location>
        <begin position="142"/>
        <end position="207"/>
    </location>
</feature>
<dbReference type="Gene3D" id="2.40.30.60">
    <property type="entry name" value="RimM"/>
    <property type="match status" value="1"/>
</dbReference>
<organism evidence="8 9">
    <name type="scientific">Ancylomarina euxinus</name>
    <dbReference type="NCBI Taxonomy" id="2283627"/>
    <lineage>
        <taxon>Bacteria</taxon>
        <taxon>Pseudomonadati</taxon>
        <taxon>Bacteroidota</taxon>
        <taxon>Bacteroidia</taxon>
        <taxon>Marinilabiliales</taxon>
        <taxon>Marinifilaceae</taxon>
        <taxon>Ancylomarina</taxon>
    </lineage>
</organism>
<dbReference type="Pfam" id="PF24986">
    <property type="entry name" value="PRC_RimM"/>
    <property type="match status" value="1"/>
</dbReference>
<feature type="domain" description="RimM N-terminal" evidence="6">
    <location>
        <begin position="44"/>
        <end position="124"/>
    </location>
</feature>
<evidence type="ECO:0000259" key="6">
    <source>
        <dbReference type="Pfam" id="PF01782"/>
    </source>
</evidence>
<comment type="similarity">
    <text evidence="5">Belongs to the RimM family.</text>
</comment>
<dbReference type="Gene3D" id="2.30.30.240">
    <property type="entry name" value="PRC-barrel domain"/>
    <property type="match status" value="1"/>
</dbReference>
<dbReference type="InterPro" id="IPR036976">
    <property type="entry name" value="RimM_N_sf"/>
</dbReference>
<dbReference type="EMBL" id="QQWG01000001">
    <property type="protein sequence ID" value="RRG24606.1"/>
    <property type="molecule type" value="Genomic_DNA"/>
</dbReference>
<dbReference type="InterPro" id="IPR056792">
    <property type="entry name" value="PRC_RimM"/>
</dbReference>
<evidence type="ECO:0000313" key="9">
    <source>
        <dbReference type="Proteomes" id="UP000285794"/>
    </source>
</evidence>
<dbReference type="SUPFAM" id="SSF50346">
    <property type="entry name" value="PRC-barrel domain"/>
    <property type="match status" value="1"/>
</dbReference>
<comment type="subcellular location">
    <subcellularLocation>
        <location evidence="5">Cytoplasm</location>
    </subcellularLocation>
</comment>
<reference evidence="8 9" key="1">
    <citation type="submission" date="2018-07" db="EMBL/GenBank/DDBJ databases">
        <title>Draft genome sequence of Ancylomarina sp. M1P.</title>
        <authorList>
            <person name="Yadav S."/>
            <person name="Villanueva L."/>
            <person name="Damste J.S.S."/>
        </authorList>
    </citation>
    <scope>NUCLEOTIDE SEQUENCE [LARGE SCALE GENOMIC DNA]</scope>
    <source>
        <strain evidence="8 9">M1P</strain>
    </source>
</reference>
<accession>A0A425Y7Z8</accession>
<evidence type="ECO:0000259" key="7">
    <source>
        <dbReference type="Pfam" id="PF24986"/>
    </source>
</evidence>
<dbReference type="SUPFAM" id="SSF50447">
    <property type="entry name" value="Translation proteins"/>
    <property type="match status" value="1"/>
</dbReference>
<comment type="subunit">
    <text evidence="5">Binds ribosomal protein uS19.</text>
</comment>
<dbReference type="PANTHER" id="PTHR33692:SF1">
    <property type="entry name" value="RIBOSOME MATURATION FACTOR RIMM"/>
    <property type="match status" value="1"/>
</dbReference>
<dbReference type="GO" id="GO:0043022">
    <property type="term" value="F:ribosome binding"/>
    <property type="evidence" value="ECO:0007669"/>
    <property type="project" value="InterPro"/>
</dbReference>
<gene>
    <name evidence="5 8" type="primary">rimM</name>
    <name evidence="8" type="ORF">DWB61_00900</name>
</gene>
<sequence>MLLLKLLLLKLLKMLLQKLQMKKEQNLLKLNLFCMFKKEDCFFVGSFVKTHGVKGELVAKKSSDLLEKYKLESVLIDIDGGLVPFFITPNGLTPRNHATVRILLEDMEDEAKATRFIGCNIYVPFKDAPDFFEDKDELEASALIGFTYIDEERGEIGIIEDVQDYSGNIVLVLDLDGQEVMIPFAEENFIEIDEDEKSITMITPEGLIDLYLED</sequence>
<dbReference type="InterPro" id="IPR002676">
    <property type="entry name" value="RimM_N"/>
</dbReference>
<dbReference type="AlphaFoldDB" id="A0A425Y7Z8"/>
<proteinExistence type="inferred from homology"/>
<comment type="caution">
    <text evidence="8">The sequence shown here is derived from an EMBL/GenBank/DDBJ whole genome shotgun (WGS) entry which is preliminary data.</text>
</comment>
<comment type="function">
    <text evidence="5">An accessory protein needed during the final step in the assembly of 30S ribosomal subunit, possibly for assembly of the head region. Essential for efficient processing of 16S rRNA. May be needed both before and after RbfA during the maturation of 16S rRNA. It has affinity for free ribosomal 30S subunits but not for 70S ribosomes.</text>
</comment>
<dbReference type="Proteomes" id="UP000285794">
    <property type="component" value="Unassembled WGS sequence"/>
</dbReference>
<keyword evidence="4 5" id="KW-0143">Chaperone</keyword>
<dbReference type="GO" id="GO:0042274">
    <property type="term" value="P:ribosomal small subunit biogenesis"/>
    <property type="evidence" value="ECO:0007669"/>
    <property type="project" value="UniProtKB-UniRule"/>
</dbReference>
<name>A0A425Y7Z8_9BACT</name>
<dbReference type="PANTHER" id="PTHR33692">
    <property type="entry name" value="RIBOSOME MATURATION FACTOR RIMM"/>
    <property type="match status" value="1"/>
</dbReference>
<dbReference type="GO" id="GO:0005737">
    <property type="term" value="C:cytoplasm"/>
    <property type="evidence" value="ECO:0007669"/>
    <property type="project" value="UniProtKB-SubCell"/>
</dbReference>
<keyword evidence="1 5" id="KW-0963">Cytoplasm</keyword>
<keyword evidence="2 5" id="KW-0690">Ribosome biogenesis</keyword>
<evidence type="ECO:0000256" key="3">
    <source>
        <dbReference type="ARBA" id="ARBA00022552"/>
    </source>
</evidence>
<evidence type="ECO:0000256" key="5">
    <source>
        <dbReference type="HAMAP-Rule" id="MF_00014"/>
    </source>
</evidence>
<comment type="domain">
    <text evidence="5">The PRC barrel domain binds ribosomal protein uS19.</text>
</comment>
<dbReference type="InterPro" id="IPR009000">
    <property type="entry name" value="Transl_B-barrel_sf"/>
</dbReference>
<dbReference type="InterPro" id="IPR011961">
    <property type="entry name" value="RimM"/>
</dbReference>
<evidence type="ECO:0000256" key="1">
    <source>
        <dbReference type="ARBA" id="ARBA00022490"/>
    </source>
</evidence>
<dbReference type="Pfam" id="PF01782">
    <property type="entry name" value="RimM"/>
    <property type="match status" value="1"/>
</dbReference>
<dbReference type="InterPro" id="IPR011033">
    <property type="entry name" value="PRC_barrel-like_sf"/>
</dbReference>
<dbReference type="GO" id="GO:0005840">
    <property type="term" value="C:ribosome"/>
    <property type="evidence" value="ECO:0007669"/>
    <property type="project" value="InterPro"/>
</dbReference>
<keyword evidence="3 5" id="KW-0698">rRNA processing</keyword>
<dbReference type="NCBIfam" id="TIGR02273">
    <property type="entry name" value="16S_RimM"/>
    <property type="match status" value="1"/>
</dbReference>
<keyword evidence="9" id="KW-1185">Reference proteome</keyword>
<dbReference type="GO" id="GO:0006364">
    <property type="term" value="P:rRNA processing"/>
    <property type="evidence" value="ECO:0007669"/>
    <property type="project" value="UniProtKB-UniRule"/>
</dbReference>
<dbReference type="HAMAP" id="MF_00014">
    <property type="entry name" value="Ribosome_mat_RimM"/>
    <property type="match status" value="1"/>
</dbReference>
<evidence type="ECO:0000256" key="4">
    <source>
        <dbReference type="ARBA" id="ARBA00023186"/>
    </source>
</evidence>